<dbReference type="AlphaFoldDB" id="A0A2M4C3W7"/>
<protein>
    <submittedName>
        <fullName evidence="2">Putative neuropeptide-like protein 31</fullName>
    </submittedName>
</protein>
<keyword evidence="1" id="KW-0732">Signal</keyword>
<dbReference type="GO" id="GO:0007218">
    <property type="term" value="P:neuropeptide signaling pathway"/>
    <property type="evidence" value="ECO:0007669"/>
    <property type="project" value="UniProtKB-KW"/>
</dbReference>
<accession>A0A2M4C3W7</accession>
<evidence type="ECO:0000256" key="1">
    <source>
        <dbReference type="SAM" id="SignalP"/>
    </source>
</evidence>
<name>A0A2M4C3W7_9DIPT</name>
<reference evidence="2" key="1">
    <citation type="submission" date="2018-01" db="EMBL/GenBank/DDBJ databases">
        <title>An insight into the sialome of Amazonian anophelines.</title>
        <authorList>
            <person name="Ribeiro J.M."/>
            <person name="Scarpassa V."/>
            <person name="Calvo E."/>
        </authorList>
    </citation>
    <scope>NUCLEOTIDE SEQUENCE</scope>
    <source>
        <tissue evidence="2">Salivary glands</tissue>
    </source>
</reference>
<keyword evidence="2" id="KW-0527">Neuropeptide</keyword>
<evidence type="ECO:0000313" key="2">
    <source>
        <dbReference type="EMBL" id="MBW59965.1"/>
    </source>
</evidence>
<feature type="signal peptide" evidence="1">
    <location>
        <begin position="1"/>
        <end position="19"/>
    </location>
</feature>
<proteinExistence type="predicted"/>
<dbReference type="EMBL" id="GGFJ01010824">
    <property type="protein sequence ID" value="MBW59965.1"/>
    <property type="molecule type" value="Transcribed_RNA"/>
</dbReference>
<organism evidence="2">
    <name type="scientific">Anopheles marajoara</name>
    <dbReference type="NCBI Taxonomy" id="58244"/>
    <lineage>
        <taxon>Eukaryota</taxon>
        <taxon>Metazoa</taxon>
        <taxon>Ecdysozoa</taxon>
        <taxon>Arthropoda</taxon>
        <taxon>Hexapoda</taxon>
        <taxon>Insecta</taxon>
        <taxon>Pterygota</taxon>
        <taxon>Neoptera</taxon>
        <taxon>Endopterygota</taxon>
        <taxon>Diptera</taxon>
        <taxon>Nematocera</taxon>
        <taxon>Culicoidea</taxon>
        <taxon>Culicidae</taxon>
        <taxon>Anophelinae</taxon>
        <taxon>Anopheles</taxon>
    </lineage>
</organism>
<feature type="chain" id="PRO_5014766405" evidence="1">
    <location>
        <begin position="20"/>
        <end position="118"/>
    </location>
</feature>
<sequence length="118" mass="12272">MKVYLCCALVALAIAAIEASPVESEAAFVDLSFRPPGDPTDGDDRDVEGVVSDAVREKRGGYGYGRGYGGYGGYGRGYGGYGGYGYGGGYGGGYRGYGYGHRHGYGGYGGYGRGFGFY</sequence>